<dbReference type="SUPFAM" id="SSF55729">
    <property type="entry name" value="Acyl-CoA N-acyltransferases (Nat)"/>
    <property type="match status" value="1"/>
</dbReference>
<comment type="caution">
    <text evidence="4">The sequence shown here is derived from an EMBL/GenBank/DDBJ whole genome shotgun (WGS) entry which is preliminary data.</text>
</comment>
<dbReference type="Proteomes" id="UP000033491">
    <property type="component" value="Unassembled WGS sequence"/>
</dbReference>
<dbReference type="AlphaFoldDB" id="A0A0F3RV81"/>
<dbReference type="OrthoDB" id="9773249at2"/>
<name>A0A0F3RV81_9LACO</name>
<dbReference type="PROSITE" id="PS51186">
    <property type="entry name" value="GNAT"/>
    <property type="match status" value="1"/>
</dbReference>
<organism evidence="4 5">
    <name type="scientific">Levilactobacillus spicheri</name>
    <dbReference type="NCBI Taxonomy" id="216463"/>
    <lineage>
        <taxon>Bacteria</taxon>
        <taxon>Bacillati</taxon>
        <taxon>Bacillota</taxon>
        <taxon>Bacilli</taxon>
        <taxon>Lactobacillales</taxon>
        <taxon>Lactobacillaceae</taxon>
        <taxon>Levilactobacillus</taxon>
    </lineage>
</organism>
<evidence type="ECO:0000256" key="1">
    <source>
        <dbReference type="ARBA" id="ARBA00022679"/>
    </source>
</evidence>
<dbReference type="PANTHER" id="PTHR43877">
    <property type="entry name" value="AMINOALKYLPHOSPHONATE N-ACETYLTRANSFERASE-RELATED-RELATED"/>
    <property type="match status" value="1"/>
</dbReference>
<dbReference type="EMBL" id="JZCR01000003">
    <property type="protein sequence ID" value="KJW13785.1"/>
    <property type="molecule type" value="Genomic_DNA"/>
</dbReference>
<sequence>MMIRQATAADLAAITDIHRATTGEPDPVDRPAWFAAHAANDRYGVWVVIEHGQVQGYGAVSVYTLANQPTTAAAISYAVAPAAQGRGWGGELLAFLVDWGTKMGFTHLMGQTVTANLASNHLLTQAGFVKWGQSPDLLPTTPRPTSMSYYAKVLK</sequence>
<keyword evidence="2" id="KW-0012">Acyltransferase</keyword>
<dbReference type="InterPro" id="IPR050832">
    <property type="entry name" value="Bact_Acetyltransf"/>
</dbReference>
<dbReference type="InterPro" id="IPR016181">
    <property type="entry name" value="Acyl_CoA_acyltransferase"/>
</dbReference>
<gene>
    <name evidence="4" type="ORF">VC81_00965</name>
</gene>
<dbReference type="RefSeq" id="WP_045806279.1">
    <property type="nucleotide sequence ID" value="NZ_JZCR01000003.1"/>
</dbReference>
<dbReference type="PATRIC" id="fig|216463.3.peg.1977"/>
<protein>
    <recommendedName>
        <fullName evidence="3">N-acetyltransferase domain-containing protein</fullName>
    </recommendedName>
</protein>
<dbReference type="CDD" id="cd04301">
    <property type="entry name" value="NAT_SF"/>
    <property type="match status" value="1"/>
</dbReference>
<proteinExistence type="predicted"/>
<evidence type="ECO:0000259" key="3">
    <source>
        <dbReference type="PROSITE" id="PS51186"/>
    </source>
</evidence>
<evidence type="ECO:0000313" key="4">
    <source>
        <dbReference type="EMBL" id="KJW13785.1"/>
    </source>
</evidence>
<dbReference type="Pfam" id="PF00583">
    <property type="entry name" value="Acetyltransf_1"/>
    <property type="match status" value="1"/>
</dbReference>
<evidence type="ECO:0000313" key="5">
    <source>
        <dbReference type="Proteomes" id="UP000033491"/>
    </source>
</evidence>
<dbReference type="Gene3D" id="3.40.630.30">
    <property type="match status" value="1"/>
</dbReference>
<reference evidence="4 5" key="1">
    <citation type="submission" date="2015-03" db="EMBL/GenBank/DDBJ databases">
        <authorList>
            <person name="Zheng J."/>
            <person name="Ganezle M."/>
        </authorList>
    </citation>
    <scope>NUCLEOTIDE SEQUENCE [LARGE SCALE GENOMIC DNA]</scope>
    <source>
        <strain evidence="4 5">LP38</strain>
    </source>
</reference>
<keyword evidence="1" id="KW-0808">Transferase</keyword>
<accession>A0A0F3RV81</accession>
<evidence type="ECO:0000256" key="2">
    <source>
        <dbReference type="ARBA" id="ARBA00023315"/>
    </source>
</evidence>
<feature type="domain" description="N-acetyltransferase" evidence="3">
    <location>
        <begin position="1"/>
        <end position="152"/>
    </location>
</feature>
<dbReference type="InterPro" id="IPR000182">
    <property type="entry name" value="GNAT_dom"/>
</dbReference>
<dbReference type="GO" id="GO:0016747">
    <property type="term" value="F:acyltransferase activity, transferring groups other than amino-acyl groups"/>
    <property type="evidence" value="ECO:0007669"/>
    <property type="project" value="InterPro"/>
</dbReference>
<dbReference type="STRING" id="216463.VC81_00965"/>